<protein>
    <submittedName>
        <fullName evidence="2">DUF2798 domain-containing protein</fullName>
    </submittedName>
</protein>
<dbReference type="Proteomes" id="UP000240357">
    <property type="component" value="Unassembled WGS sequence"/>
</dbReference>
<accession>A0A2T2YJ20</accession>
<feature type="transmembrane region" description="Helical" evidence="1">
    <location>
        <begin position="7"/>
        <end position="30"/>
    </location>
</feature>
<dbReference type="RefSeq" id="WP_106931685.1">
    <property type="nucleotide sequence ID" value="NZ_PYFT01000001.1"/>
</dbReference>
<keyword evidence="1" id="KW-1133">Transmembrane helix</keyword>
<keyword evidence="3" id="KW-1185">Reference proteome</keyword>
<comment type="caution">
    <text evidence="2">The sequence shown here is derived from an EMBL/GenBank/DDBJ whole genome shotgun (WGS) entry which is preliminary data.</text>
</comment>
<sequence length="77" mass="8727">MKQKIAFALLMGIVTTGIISFTLIGINIGFGEKFLAIWLRSWLMGYAVVIPAILFIGPKVQLFVQYLFKENSWEKSD</sequence>
<gene>
    <name evidence="2" type="ORF">AHMF7605_19335</name>
</gene>
<organism evidence="2 3">
    <name type="scientific">Adhaeribacter arboris</name>
    <dbReference type="NCBI Taxonomy" id="2072846"/>
    <lineage>
        <taxon>Bacteria</taxon>
        <taxon>Pseudomonadati</taxon>
        <taxon>Bacteroidota</taxon>
        <taxon>Cytophagia</taxon>
        <taxon>Cytophagales</taxon>
        <taxon>Hymenobacteraceae</taxon>
        <taxon>Adhaeribacter</taxon>
    </lineage>
</organism>
<dbReference type="AlphaFoldDB" id="A0A2T2YJ20"/>
<dbReference type="InterPro" id="IPR021529">
    <property type="entry name" value="DUF2798"/>
</dbReference>
<proteinExistence type="predicted"/>
<evidence type="ECO:0000256" key="1">
    <source>
        <dbReference type="SAM" id="Phobius"/>
    </source>
</evidence>
<keyword evidence="1" id="KW-0472">Membrane</keyword>
<evidence type="ECO:0000313" key="2">
    <source>
        <dbReference type="EMBL" id="PSR55506.1"/>
    </source>
</evidence>
<feature type="transmembrane region" description="Helical" evidence="1">
    <location>
        <begin position="42"/>
        <end position="68"/>
    </location>
</feature>
<reference evidence="2 3" key="1">
    <citation type="submission" date="2018-03" db="EMBL/GenBank/DDBJ databases">
        <title>Adhaeribacter sp. HMF7605 Genome sequencing and assembly.</title>
        <authorList>
            <person name="Kang H."/>
            <person name="Kang J."/>
            <person name="Cha I."/>
            <person name="Kim H."/>
            <person name="Joh K."/>
        </authorList>
    </citation>
    <scope>NUCLEOTIDE SEQUENCE [LARGE SCALE GENOMIC DNA]</scope>
    <source>
        <strain evidence="2 3">HMF7605</strain>
    </source>
</reference>
<dbReference type="OrthoDB" id="9799565at2"/>
<evidence type="ECO:0000313" key="3">
    <source>
        <dbReference type="Proteomes" id="UP000240357"/>
    </source>
</evidence>
<dbReference type="EMBL" id="PYFT01000001">
    <property type="protein sequence ID" value="PSR55506.1"/>
    <property type="molecule type" value="Genomic_DNA"/>
</dbReference>
<keyword evidence="1" id="KW-0812">Transmembrane</keyword>
<dbReference type="Pfam" id="PF11391">
    <property type="entry name" value="DUF2798"/>
    <property type="match status" value="1"/>
</dbReference>
<name>A0A2T2YJ20_9BACT</name>